<keyword evidence="6" id="KW-1185">Reference proteome</keyword>
<sequence>MAQVVTDLVRGQRADGLRPVLACPPGGTLAAAAEAAGAEVLCWPARRAPGPGLAAETARLARLVREVRPDLVHTHSAKAGLAGRLAVRGRVPTLHQPHAWSFDAADGALRAAAVGWERYAARWAARVVCVSEDERRRGVAAGIAARWEVVPNGVDTDRFPPADATARRAARAALPPLRDVPADAPLVVCVGRLCRQKGQDVLVAAWPRIAARVPGAHLVLVGDGPAAAALRGAAPPGVRFAGATRDPARWYAAADLVVLPSRWEGMALAPLEAMACGRPVVLTDVTGARESLPPGHAPHCLAPPANPGALARTVAALLADPARRELLGARARRHARERHDVRRAVAHVARVYAAVLGQRPEPATRRGDPPGGAVRDGLAAGEVRPSAVAAGADPVRTDEERAAERTVAGRTTAGGAGVVPGGAGGPGVGGS</sequence>
<feature type="region of interest" description="Disordered" evidence="3">
    <location>
        <begin position="359"/>
        <end position="431"/>
    </location>
</feature>
<dbReference type="GO" id="GO:0016758">
    <property type="term" value="F:hexosyltransferase activity"/>
    <property type="evidence" value="ECO:0007669"/>
    <property type="project" value="TreeGrafter"/>
</dbReference>
<feature type="compositionally biased region" description="Gly residues" evidence="3">
    <location>
        <begin position="412"/>
        <end position="431"/>
    </location>
</feature>
<evidence type="ECO:0000313" key="5">
    <source>
        <dbReference type="EMBL" id="QKW54894.1"/>
    </source>
</evidence>
<dbReference type="PANTHER" id="PTHR45947">
    <property type="entry name" value="SULFOQUINOVOSYL TRANSFERASE SQD2"/>
    <property type="match status" value="1"/>
</dbReference>
<evidence type="ECO:0000256" key="1">
    <source>
        <dbReference type="ARBA" id="ARBA00022676"/>
    </source>
</evidence>
<reference evidence="5 6" key="1">
    <citation type="submission" date="2020-06" db="EMBL/GenBank/DDBJ databases">
        <title>Genome mining for natural products.</title>
        <authorList>
            <person name="Zhang B."/>
            <person name="Shi J."/>
            <person name="Ge H."/>
        </authorList>
    </citation>
    <scope>NUCLEOTIDE SEQUENCE [LARGE SCALE GENOMIC DNA]</scope>
    <source>
        <strain evidence="5 6">NA00687</strain>
    </source>
</reference>
<dbReference type="Pfam" id="PF13439">
    <property type="entry name" value="Glyco_transf_4"/>
    <property type="match status" value="1"/>
</dbReference>
<dbReference type="Gene3D" id="3.40.50.2000">
    <property type="entry name" value="Glycogen Phosphorylase B"/>
    <property type="match status" value="2"/>
</dbReference>
<dbReference type="InterPro" id="IPR028098">
    <property type="entry name" value="Glyco_trans_4-like_N"/>
</dbReference>
<evidence type="ECO:0000259" key="4">
    <source>
        <dbReference type="Pfam" id="PF13439"/>
    </source>
</evidence>
<dbReference type="AlphaFoldDB" id="A0A7H8NJZ6"/>
<accession>A0A7H8NJZ6</accession>
<keyword evidence="2 5" id="KW-0808">Transferase</keyword>
<dbReference type="SUPFAM" id="SSF53756">
    <property type="entry name" value="UDP-Glycosyltransferase/glycogen phosphorylase"/>
    <property type="match status" value="1"/>
</dbReference>
<gene>
    <name evidence="5" type="ORF">HUT08_30265</name>
</gene>
<dbReference type="Pfam" id="PF13692">
    <property type="entry name" value="Glyco_trans_1_4"/>
    <property type="match status" value="1"/>
</dbReference>
<dbReference type="EMBL" id="CP054929">
    <property type="protein sequence ID" value="QKW54894.1"/>
    <property type="molecule type" value="Genomic_DNA"/>
</dbReference>
<dbReference type="PANTHER" id="PTHR45947:SF3">
    <property type="entry name" value="SULFOQUINOVOSYL TRANSFERASE SQD2"/>
    <property type="match status" value="1"/>
</dbReference>
<proteinExistence type="predicted"/>
<keyword evidence="1" id="KW-0328">Glycosyltransferase</keyword>
<evidence type="ECO:0000256" key="3">
    <source>
        <dbReference type="SAM" id="MobiDB-lite"/>
    </source>
</evidence>
<evidence type="ECO:0000313" key="6">
    <source>
        <dbReference type="Proteomes" id="UP000509303"/>
    </source>
</evidence>
<name>A0A7H8NJZ6_9ACTN</name>
<dbReference type="Proteomes" id="UP000509303">
    <property type="component" value="Chromosome"/>
</dbReference>
<evidence type="ECO:0000256" key="2">
    <source>
        <dbReference type="ARBA" id="ARBA00022679"/>
    </source>
</evidence>
<feature type="compositionally biased region" description="Basic and acidic residues" evidence="3">
    <location>
        <begin position="395"/>
        <end position="404"/>
    </location>
</feature>
<feature type="domain" description="Glycosyltransferase subfamily 4-like N-terminal" evidence="4">
    <location>
        <begin position="2"/>
        <end position="158"/>
    </location>
</feature>
<dbReference type="InterPro" id="IPR050194">
    <property type="entry name" value="Glycosyltransferase_grp1"/>
</dbReference>
<dbReference type="GO" id="GO:1901137">
    <property type="term" value="P:carbohydrate derivative biosynthetic process"/>
    <property type="evidence" value="ECO:0007669"/>
    <property type="project" value="UniProtKB-ARBA"/>
</dbReference>
<protein>
    <submittedName>
        <fullName evidence="5">Glycosyltransferase</fullName>
    </submittedName>
</protein>
<organism evidence="5 6">
    <name type="scientific">Streptomyces buecherae</name>
    <dbReference type="NCBI Taxonomy" id="2763006"/>
    <lineage>
        <taxon>Bacteria</taxon>
        <taxon>Bacillati</taxon>
        <taxon>Actinomycetota</taxon>
        <taxon>Actinomycetes</taxon>
        <taxon>Kitasatosporales</taxon>
        <taxon>Streptomycetaceae</taxon>
        <taxon>Streptomyces</taxon>
    </lineage>
</organism>